<dbReference type="GO" id="GO:0019632">
    <property type="term" value="P:shikimate metabolic process"/>
    <property type="evidence" value="ECO:0007669"/>
    <property type="project" value="InterPro"/>
</dbReference>
<dbReference type="SUPFAM" id="SSF51735">
    <property type="entry name" value="NAD(P)-binding Rossmann-fold domains"/>
    <property type="match status" value="1"/>
</dbReference>
<evidence type="ECO:0000259" key="9">
    <source>
        <dbReference type="Pfam" id="PF01488"/>
    </source>
</evidence>
<dbReference type="SUPFAM" id="SSF53223">
    <property type="entry name" value="Aminoacid dehydrogenase-like, N-terminal domain"/>
    <property type="match status" value="1"/>
</dbReference>
<feature type="domain" description="Quinate/shikimate 5-dehydrogenase/glutamyl-tRNA reductase" evidence="9">
    <location>
        <begin position="129"/>
        <end position="208"/>
    </location>
</feature>
<dbReference type="Pfam" id="PF01488">
    <property type="entry name" value="Shikimate_DH"/>
    <property type="match status" value="1"/>
</dbReference>
<accession>A0A9X4NQX9</accession>
<dbReference type="CDD" id="cd01065">
    <property type="entry name" value="NAD_bind_Shikimate_DH"/>
    <property type="match status" value="1"/>
</dbReference>
<comment type="subunit">
    <text evidence="8">Homodimer.</text>
</comment>
<dbReference type="Proteomes" id="UP001152876">
    <property type="component" value="Unassembled WGS sequence"/>
</dbReference>
<feature type="binding site" evidence="8">
    <location>
        <position position="233"/>
    </location>
    <ligand>
        <name>shikimate</name>
        <dbReference type="ChEBI" id="CHEBI:36208"/>
    </ligand>
</feature>
<comment type="caution">
    <text evidence="8">Lacks conserved residue(s) required for the propagation of feature annotation.</text>
</comment>
<dbReference type="FunFam" id="3.40.50.10860:FF:000006">
    <property type="entry name" value="Shikimate dehydrogenase (NADP(+))"/>
    <property type="match status" value="1"/>
</dbReference>
<feature type="domain" description="SDH C-terminal" evidence="11">
    <location>
        <begin position="255"/>
        <end position="283"/>
    </location>
</feature>
<dbReference type="GO" id="GO:0050661">
    <property type="term" value="F:NADP binding"/>
    <property type="evidence" value="ECO:0007669"/>
    <property type="project" value="InterPro"/>
</dbReference>
<evidence type="ECO:0000259" key="10">
    <source>
        <dbReference type="Pfam" id="PF08501"/>
    </source>
</evidence>
<feature type="binding site" evidence="8">
    <location>
        <position position="103"/>
    </location>
    <ligand>
        <name>shikimate</name>
        <dbReference type="ChEBI" id="CHEBI:36208"/>
    </ligand>
</feature>
<dbReference type="GO" id="GO:0004764">
    <property type="term" value="F:shikimate 3-dehydrogenase (NADP+) activity"/>
    <property type="evidence" value="ECO:0007669"/>
    <property type="project" value="UniProtKB-UniRule"/>
</dbReference>
<dbReference type="InterPro" id="IPR041121">
    <property type="entry name" value="SDH_C"/>
</dbReference>
<evidence type="ECO:0000256" key="8">
    <source>
        <dbReference type="HAMAP-Rule" id="MF_00222"/>
    </source>
</evidence>
<dbReference type="EMBL" id="AOGK01000005">
    <property type="protein sequence ID" value="MDG5974999.1"/>
    <property type="molecule type" value="Genomic_DNA"/>
</dbReference>
<evidence type="ECO:0000256" key="1">
    <source>
        <dbReference type="ARBA" id="ARBA00004871"/>
    </source>
</evidence>
<feature type="binding site" evidence="8">
    <location>
        <position position="231"/>
    </location>
    <ligand>
        <name>NADP(+)</name>
        <dbReference type="ChEBI" id="CHEBI:58349"/>
    </ligand>
</feature>
<dbReference type="AlphaFoldDB" id="A0A9X4NQX9"/>
<dbReference type="NCBIfam" id="TIGR00507">
    <property type="entry name" value="aroE"/>
    <property type="match status" value="1"/>
</dbReference>
<dbReference type="NCBIfam" id="NF001310">
    <property type="entry name" value="PRK00258.1-2"/>
    <property type="match status" value="1"/>
</dbReference>
<feature type="domain" description="Shikimate dehydrogenase substrate binding N-terminal" evidence="10">
    <location>
        <begin position="23"/>
        <end position="104"/>
    </location>
</feature>
<evidence type="ECO:0000256" key="3">
    <source>
        <dbReference type="ARBA" id="ARBA00022605"/>
    </source>
</evidence>
<comment type="catalytic activity">
    <reaction evidence="7 8">
        <text>shikimate + NADP(+) = 3-dehydroshikimate + NADPH + H(+)</text>
        <dbReference type="Rhea" id="RHEA:17737"/>
        <dbReference type="ChEBI" id="CHEBI:15378"/>
        <dbReference type="ChEBI" id="CHEBI:16630"/>
        <dbReference type="ChEBI" id="CHEBI:36208"/>
        <dbReference type="ChEBI" id="CHEBI:57783"/>
        <dbReference type="ChEBI" id="CHEBI:58349"/>
        <dbReference type="EC" id="1.1.1.25"/>
    </reaction>
</comment>
<comment type="similarity">
    <text evidence="8">Belongs to the shikimate dehydrogenase family.</text>
</comment>
<feature type="binding site" evidence="8">
    <location>
        <begin position="31"/>
        <end position="33"/>
    </location>
    <ligand>
        <name>shikimate</name>
        <dbReference type="ChEBI" id="CHEBI:36208"/>
    </ligand>
</feature>
<dbReference type="InterPro" id="IPR006151">
    <property type="entry name" value="Shikm_DH/Glu-tRNA_Rdtase"/>
</dbReference>
<dbReference type="PANTHER" id="PTHR21089:SF1">
    <property type="entry name" value="BIFUNCTIONAL 3-DEHYDROQUINATE DEHYDRATASE_SHIKIMATE DEHYDROGENASE, CHLOROPLASTIC"/>
    <property type="match status" value="1"/>
</dbReference>
<dbReference type="Pfam" id="PF08501">
    <property type="entry name" value="Shikimate_dh_N"/>
    <property type="match status" value="1"/>
</dbReference>
<dbReference type="GO" id="GO:0005829">
    <property type="term" value="C:cytosol"/>
    <property type="evidence" value="ECO:0007669"/>
    <property type="project" value="TreeGrafter"/>
</dbReference>
<dbReference type="InterPro" id="IPR046346">
    <property type="entry name" value="Aminoacid_DH-like_N_sf"/>
</dbReference>
<keyword evidence="4 8" id="KW-0521">NADP</keyword>
<keyword evidence="5 8" id="KW-0560">Oxidoreductase</keyword>
<keyword evidence="13" id="KW-1185">Reference proteome</keyword>
<dbReference type="Gene3D" id="3.40.50.10860">
    <property type="entry name" value="Leucine Dehydrogenase, chain A, domain 1"/>
    <property type="match status" value="1"/>
</dbReference>
<dbReference type="InterPro" id="IPR036291">
    <property type="entry name" value="NAD(P)-bd_dom_sf"/>
</dbReference>
<feature type="binding site" evidence="8">
    <location>
        <position position="94"/>
    </location>
    <ligand>
        <name>NADP(+)</name>
        <dbReference type="ChEBI" id="CHEBI:58349"/>
    </ligand>
</feature>
<evidence type="ECO:0000259" key="11">
    <source>
        <dbReference type="Pfam" id="PF18317"/>
    </source>
</evidence>
<proteinExistence type="inferred from homology"/>
<dbReference type="GO" id="GO:0009423">
    <property type="term" value="P:chorismate biosynthetic process"/>
    <property type="evidence" value="ECO:0007669"/>
    <property type="project" value="UniProtKB-UniRule"/>
</dbReference>
<evidence type="ECO:0000256" key="5">
    <source>
        <dbReference type="ARBA" id="ARBA00023002"/>
    </source>
</evidence>
<dbReference type="InterPro" id="IPR022893">
    <property type="entry name" value="Shikimate_DH_fam"/>
</dbReference>
<dbReference type="EC" id="1.1.1.25" evidence="2 8"/>
<evidence type="ECO:0000313" key="13">
    <source>
        <dbReference type="Proteomes" id="UP001152876"/>
    </source>
</evidence>
<protein>
    <recommendedName>
        <fullName evidence="2 8">Shikimate dehydrogenase (NADP(+))</fullName>
        <shortName evidence="8">SDH</shortName>
        <ecNumber evidence="2 8">1.1.1.25</ecNumber>
    </recommendedName>
</protein>
<dbReference type="GO" id="GO:0009073">
    <property type="term" value="P:aromatic amino acid family biosynthetic process"/>
    <property type="evidence" value="ECO:0007669"/>
    <property type="project" value="UniProtKB-KW"/>
</dbReference>
<evidence type="ECO:0000256" key="4">
    <source>
        <dbReference type="ARBA" id="ARBA00022857"/>
    </source>
</evidence>
<dbReference type="HAMAP" id="MF_00222">
    <property type="entry name" value="Shikimate_DH_AroE"/>
    <property type="match status" value="1"/>
</dbReference>
<evidence type="ECO:0000256" key="7">
    <source>
        <dbReference type="ARBA" id="ARBA00049442"/>
    </source>
</evidence>
<feature type="binding site" evidence="8">
    <location>
        <position position="118"/>
    </location>
    <ligand>
        <name>shikimate</name>
        <dbReference type="ChEBI" id="CHEBI:36208"/>
    </ligand>
</feature>
<comment type="pathway">
    <text evidence="1 8">Metabolic intermediate biosynthesis; chorismate biosynthesis; chorismate from D-erythrose 4-phosphate and phosphoenolpyruvate: step 4/7.</text>
</comment>
<dbReference type="Gene3D" id="3.40.50.720">
    <property type="entry name" value="NAD(P)-binding Rossmann-like Domain"/>
    <property type="match status" value="1"/>
</dbReference>
<feature type="active site" description="Proton acceptor" evidence="8">
    <location>
        <position position="82"/>
    </location>
</feature>
<dbReference type="PANTHER" id="PTHR21089">
    <property type="entry name" value="SHIKIMATE DEHYDROGENASE"/>
    <property type="match status" value="1"/>
</dbReference>
<reference evidence="12" key="1">
    <citation type="submission" date="2013-01" db="EMBL/GenBank/DDBJ databases">
        <title>Genome draft of Hydrogenophaga taeniospiralis 2K1.</title>
        <authorList>
            <person name="Gomila M."/>
            <person name="Lalucat J."/>
        </authorList>
    </citation>
    <scope>NUCLEOTIDE SEQUENCE</scope>
    <source>
        <strain evidence="12">CCUG 15921</strain>
    </source>
</reference>
<evidence type="ECO:0000313" key="12">
    <source>
        <dbReference type="EMBL" id="MDG5974999.1"/>
    </source>
</evidence>
<dbReference type="Pfam" id="PF18317">
    <property type="entry name" value="SDH_C"/>
    <property type="match status" value="1"/>
</dbReference>
<organism evidence="12 13">
    <name type="scientific">Hydrogenophaga taeniospiralis CCUG 15921</name>
    <dbReference type="NCBI Taxonomy" id="1281780"/>
    <lineage>
        <taxon>Bacteria</taxon>
        <taxon>Pseudomonadati</taxon>
        <taxon>Pseudomonadota</taxon>
        <taxon>Betaproteobacteria</taxon>
        <taxon>Burkholderiales</taxon>
        <taxon>Comamonadaceae</taxon>
        <taxon>Hydrogenophaga</taxon>
    </lineage>
</organism>
<evidence type="ECO:0000256" key="2">
    <source>
        <dbReference type="ARBA" id="ARBA00012962"/>
    </source>
</evidence>
<gene>
    <name evidence="8" type="primary">aroE</name>
    <name evidence="12" type="ORF">H010_07036</name>
</gene>
<feature type="binding site" evidence="8">
    <location>
        <position position="78"/>
    </location>
    <ligand>
        <name>shikimate</name>
        <dbReference type="ChEBI" id="CHEBI:36208"/>
    </ligand>
</feature>
<evidence type="ECO:0000256" key="6">
    <source>
        <dbReference type="ARBA" id="ARBA00023141"/>
    </source>
</evidence>
<dbReference type="GO" id="GO:0008652">
    <property type="term" value="P:amino acid biosynthetic process"/>
    <property type="evidence" value="ECO:0007669"/>
    <property type="project" value="UniProtKB-KW"/>
</dbReference>
<keyword evidence="3 8" id="KW-0028">Amino-acid biosynthesis</keyword>
<feature type="binding site" evidence="8">
    <location>
        <begin position="143"/>
        <end position="147"/>
    </location>
    <ligand>
        <name>NADP(+)</name>
        <dbReference type="ChEBI" id="CHEBI:58349"/>
    </ligand>
</feature>
<feature type="binding site" evidence="8">
    <location>
        <position position="255"/>
    </location>
    <ligand>
        <name>NADP(+)</name>
        <dbReference type="ChEBI" id="CHEBI:58349"/>
    </ligand>
</feature>
<comment type="function">
    <text evidence="8">Involved in the biosynthesis of the chorismate, which leads to the biosynthesis of aromatic amino acids. Catalyzes the reversible NADPH linked reduction of 3-dehydroshikimate (DHSA) to yield shikimate (SA).</text>
</comment>
<keyword evidence="6 8" id="KW-0057">Aromatic amino acid biosynthesis</keyword>
<feature type="binding site" evidence="8">
    <location>
        <position position="262"/>
    </location>
    <ligand>
        <name>shikimate</name>
        <dbReference type="ChEBI" id="CHEBI:36208"/>
    </ligand>
</feature>
<comment type="caution">
    <text evidence="12">The sequence shown here is derived from an EMBL/GenBank/DDBJ whole genome shotgun (WGS) entry which is preliminary data.</text>
</comment>
<dbReference type="InterPro" id="IPR011342">
    <property type="entry name" value="Shikimate_DH"/>
</dbReference>
<name>A0A9X4NQX9_9BURK</name>
<sequence length="289" mass="30287">MGLRDNRLPPTAPPSTMTDRYAVIGHPISHSKSPLIHGLFAQATGQDITYTAIEAPLDGFRATVEAFRASGGRGMNVTLPFKLQAFEIATDPMESARLAGAVNALKFDGERIHAQNFDGLGLVNDIQRNLGVSLAGKRVLICGAGGATRGAIVPIAAQRPALIAIANRSADKAHGLKTDFAGHAALQTGGYEDLAGESFDVVLNATSTGLSQAELPLPAGVFAPGALAYELVYGKGLTPFLRQAQAAGVTQIADGVGMLVEQAAEAFEWWRGVRPVTRPVIDQLTVPLV</sequence>
<dbReference type="InterPro" id="IPR013708">
    <property type="entry name" value="Shikimate_DH-bd_N"/>
</dbReference>